<comment type="caution">
    <text evidence="5">The sequence shown here is derived from an EMBL/GenBank/DDBJ whole genome shotgun (WGS) entry which is preliminary data.</text>
</comment>
<reference evidence="6" key="1">
    <citation type="journal article" date="2019" name="Int. J. Syst. Evol. Microbiol.">
        <title>The Global Catalogue of Microorganisms (GCM) 10K type strain sequencing project: providing services to taxonomists for standard genome sequencing and annotation.</title>
        <authorList>
            <consortium name="The Broad Institute Genomics Platform"/>
            <consortium name="The Broad Institute Genome Sequencing Center for Infectious Disease"/>
            <person name="Wu L."/>
            <person name="Ma J."/>
        </authorList>
    </citation>
    <scope>NUCLEOTIDE SEQUENCE [LARGE SCALE GENOMIC DNA]</scope>
    <source>
        <strain evidence="6">TISTR 1827</strain>
    </source>
</reference>
<dbReference type="InterPro" id="IPR036291">
    <property type="entry name" value="NAD(P)-bd_dom_sf"/>
</dbReference>
<accession>A0ABW5R365</accession>
<evidence type="ECO:0000256" key="2">
    <source>
        <dbReference type="ARBA" id="ARBA00023002"/>
    </source>
</evidence>
<evidence type="ECO:0000313" key="6">
    <source>
        <dbReference type="Proteomes" id="UP001597493"/>
    </source>
</evidence>
<evidence type="ECO:0000259" key="4">
    <source>
        <dbReference type="Pfam" id="PF01370"/>
    </source>
</evidence>
<dbReference type="Gene3D" id="3.40.50.720">
    <property type="entry name" value="NAD(P)-binding Rossmann-like Domain"/>
    <property type="match status" value="1"/>
</dbReference>
<protein>
    <submittedName>
        <fullName evidence="5">NAD-dependent epimerase/dehydratase family protein</fullName>
    </submittedName>
</protein>
<dbReference type="RefSeq" id="WP_379277928.1">
    <property type="nucleotide sequence ID" value="NZ_JBHUMY010000033.1"/>
</dbReference>
<gene>
    <name evidence="5" type="ORF">ACFSW5_21810</name>
</gene>
<comment type="similarity">
    <text evidence="1">Belongs to the NAD(P)-dependent epimerase/dehydratase family.</text>
</comment>
<keyword evidence="6" id="KW-1185">Reference proteome</keyword>
<sequence length="250" mass="27611">MNKHIVLVGGSGLIGSILAEELQSRYRITVIDLKEPERPCRYIRADAANYGDIRGKLPQDADAVVNLLKIDTGDEIGHLDRMIDVYLKASVHILYAAAELGIPKVIFASSNHVTDAYEQEGESLLGRPIHVRDYPYSMSMYGILKLASENVGYMVSAKKGLSVLNIRIGSVPRDERQALKDNRRMRRTLLTRSDVAALFQAAIEANVRCGTYYGVSDNPGKPWDTANARSELGFVSVRNAEDIASSLDDE</sequence>
<keyword evidence="2" id="KW-0560">Oxidoreductase</keyword>
<keyword evidence="3" id="KW-0520">NAD</keyword>
<name>A0ABW5R365_9BACL</name>
<evidence type="ECO:0000313" key="5">
    <source>
        <dbReference type="EMBL" id="MFD2662896.1"/>
    </source>
</evidence>
<proteinExistence type="inferred from homology"/>
<dbReference type="PANTHER" id="PTHR43103:SF5">
    <property type="entry name" value="4-EPIMERASE, PUTATIVE (AFU_ORTHOLOGUE AFUA_7G00360)-RELATED"/>
    <property type="match status" value="1"/>
</dbReference>
<dbReference type="PANTHER" id="PTHR43103">
    <property type="entry name" value="NUCLEOSIDE-DIPHOSPHATE-SUGAR EPIMERASE"/>
    <property type="match status" value="1"/>
</dbReference>
<evidence type="ECO:0000256" key="1">
    <source>
        <dbReference type="ARBA" id="ARBA00007637"/>
    </source>
</evidence>
<evidence type="ECO:0000256" key="3">
    <source>
        <dbReference type="ARBA" id="ARBA00023027"/>
    </source>
</evidence>
<feature type="domain" description="NAD-dependent epimerase/dehydratase" evidence="4">
    <location>
        <begin position="5"/>
        <end position="171"/>
    </location>
</feature>
<organism evidence="5 6">
    <name type="scientific">Paenibacillus thailandensis</name>
    <dbReference type="NCBI Taxonomy" id="393250"/>
    <lineage>
        <taxon>Bacteria</taxon>
        <taxon>Bacillati</taxon>
        <taxon>Bacillota</taxon>
        <taxon>Bacilli</taxon>
        <taxon>Bacillales</taxon>
        <taxon>Paenibacillaceae</taxon>
        <taxon>Paenibacillus</taxon>
    </lineage>
</organism>
<dbReference type="EMBL" id="JBHUMY010000033">
    <property type="protein sequence ID" value="MFD2662896.1"/>
    <property type="molecule type" value="Genomic_DNA"/>
</dbReference>
<dbReference type="InterPro" id="IPR001509">
    <property type="entry name" value="Epimerase_deHydtase"/>
</dbReference>
<dbReference type="Pfam" id="PF01370">
    <property type="entry name" value="Epimerase"/>
    <property type="match status" value="1"/>
</dbReference>
<dbReference type="SUPFAM" id="SSF51735">
    <property type="entry name" value="NAD(P)-binding Rossmann-fold domains"/>
    <property type="match status" value="1"/>
</dbReference>
<dbReference type="Proteomes" id="UP001597493">
    <property type="component" value="Unassembled WGS sequence"/>
</dbReference>